<dbReference type="PANTHER" id="PTHR43649">
    <property type="entry name" value="ARABINOSE-BINDING PROTEIN-RELATED"/>
    <property type="match status" value="1"/>
</dbReference>
<evidence type="ECO:0000313" key="6">
    <source>
        <dbReference type="EMBL" id="CAG7644234.1"/>
    </source>
</evidence>
<dbReference type="RefSeq" id="WP_218099509.1">
    <property type="nucleotide sequence ID" value="NZ_CAJVCE010000008.1"/>
</dbReference>
<gene>
    <name evidence="6" type="ORF">PAECIP111802_03191</name>
</gene>
<keyword evidence="4" id="KW-0564">Palmitate</keyword>
<evidence type="ECO:0000256" key="2">
    <source>
        <dbReference type="ARBA" id="ARBA00022729"/>
    </source>
</evidence>
<dbReference type="PANTHER" id="PTHR43649:SF33">
    <property type="entry name" value="POLYGALACTURONAN_RHAMNOGALACTURONAN-BINDING PROTEIN YTCQ"/>
    <property type="match status" value="1"/>
</dbReference>
<keyword evidence="7" id="KW-1185">Reference proteome</keyword>
<dbReference type="InterPro" id="IPR050490">
    <property type="entry name" value="Bact_solute-bd_prot1"/>
</dbReference>
<dbReference type="Proteomes" id="UP000730618">
    <property type="component" value="Unassembled WGS sequence"/>
</dbReference>
<evidence type="ECO:0000256" key="5">
    <source>
        <dbReference type="ARBA" id="ARBA00023288"/>
    </source>
</evidence>
<evidence type="ECO:0000256" key="1">
    <source>
        <dbReference type="ARBA" id="ARBA00022475"/>
    </source>
</evidence>
<organism evidence="6 7">
    <name type="scientific">Paenibacillus allorhizosphaerae</name>
    <dbReference type="NCBI Taxonomy" id="2849866"/>
    <lineage>
        <taxon>Bacteria</taxon>
        <taxon>Bacillati</taxon>
        <taxon>Bacillota</taxon>
        <taxon>Bacilli</taxon>
        <taxon>Bacillales</taxon>
        <taxon>Paenibacillaceae</taxon>
        <taxon>Paenibacillus</taxon>
    </lineage>
</organism>
<protein>
    <recommendedName>
        <fullName evidence="8">Extracellular solute-binding protein</fullName>
    </recommendedName>
</protein>
<dbReference type="PROSITE" id="PS51257">
    <property type="entry name" value="PROKAR_LIPOPROTEIN"/>
    <property type="match status" value="1"/>
</dbReference>
<keyword evidence="5" id="KW-0449">Lipoprotein</keyword>
<evidence type="ECO:0000256" key="3">
    <source>
        <dbReference type="ARBA" id="ARBA00023136"/>
    </source>
</evidence>
<sequence>MKKGIFASASVVLALGAVVGCSGGDKAPQAAGGDSGGANTKKTFTMLTESHPSWPYNKDWLIWKLIEEKTGVTLNMQVPSGKLADTINLNVASGNMPDIMFMLDRGQANKFGQQGALVNILEYTDQMPNFKKWMAQYPDDTRSAIAADGKMYMFPNQGFGETNRMVWLYREDIFKKNNLKVPANYDELYETLKKLKQLYPNTYPFSTRFGMDLALMKNLSANFDTNEGFYVDPKTKAVKYGPIEDGYKKMVEYLAKFYKDGLMPADWLTMDTKQWQDIMSTNKSFVTVDYISRIDFFNASLRKDNPEFTINLMAPPAGSPGGKQVNAFTSYLESGMTVSSTSKNIKDIMKFIDFYYTENGRDIASWGQEGVTYTVENGKKKIKSEFIDIADLRKKTGLATNGAYQWIDYDAHLSLASKELQAAYTESRKYDGPYNQKPAFNEKELETISTIGQAIDKNRLETISKFILGTKSMDEWDKYVDGVKKLGLQQLLDTYKTAYDRTSNVSLK</sequence>
<keyword evidence="2" id="KW-0732">Signal</keyword>
<dbReference type="InterPro" id="IPR006059">
    <property type="entry name" value="SBP"/>
</dbReference>
<dbReference type="EMBL" id="CAJVCE010000008">
    <property type="protein sequence ID" value="CAG7644234.1"/>
    <property type="molecule type" value="Genomic_DNA"/>
</dbReference>
<keyword evidence="3" id="KW-0472">Membrane</keyword>
<dbReference type="Pfam" id="PF01547">
    <property type="entry name" value="SBP_bac_1"/>
    <property type="match status" value="1"/>
</dbReference>
<comment type="caution">
    <text evidence="6">The sequence shown here is derived from an EMBL/GenBank/DDBJ whole genome shotgun (WGS) entry which is preliminary data.</text>
</comment>
<evidence type="ECO:0000256" key="4">
    <source>
        <dbReference type="ARBA" id="ARBA00023139"/>
    </source>
</evidence>
<reference evidence="6 7" key="1">
    <citation type="submission" date="2021-06" db="EMBL/GenBank/DDBJ databases">
        <authorList>
            <person name="Criscuolo A."/>
        </authorList>
    </citation>
    <scope>NUCLEOTIDE SEQUENCE [LARGE SCALE GENOMIC DNA]</scope>
    <source>
        <strain evidence="7">CIP 111802</strain>
    </source>
</reference>
<name>A0ABM8VII3_9BACL</name>
<proteinExistence type="predicted"/>
<accession>A0ABM8VII3</accession>
<evidence type="ECO:0000313" key="7">
    <source>
        <dbReference type="Proteomes" id="UP000730618"/>
    </source>
</evidence>
<evidence type="ECO:0008006" key="8">
    <source>
        <dbReference type="Google" id="ProtNLM"/>
    </source>
</evidence>
<keyword evidence="1" id="KW-1003">Cell membrane</keyword>